<keyword evidence="5" id="KW-1185">Reference proteome</keyword>
<feature type="compositionally biased region" description="Polar residues" evidence="2">
    <location>
        <begin position="83"/>
        <end position="114"/>
    </location>
</feature>
<comment type="caution">
    <text evidence="4">The sequence shown here is derived from an EMBL/GenBank/DDBJ whole genome shotgun (WGS) entry which is preliminary data.</text>
</comment>
<dbReference type="Pfam" id="PF00172">
    <property type="entry name" value="Zn_clus"/>
    <property type="match status" value="1"/>
</dbReference>
<dbReference type="InterPro" id="IPR001138">
    <property type="entry name" value="Zn2Cys6_DnaBD"/>
</dbReference>
<organism evidence="4 5">
    <name type="scientific">Truncatella angustata</name>
    <dbReference type="NCBI Taxonomy" id="152316"/>
    <lineage>
        <taxon>Eukaryota</taxon>
        <taxon>Fungi</taxon>
        <taxon>Dikarya</taxon>
        <taxon>Ascomycota</taxon>
        <taxon>Pezizomycotina</taxon>
        <taxon>Sordariomycetes</taxon>
        <taxon>Xylariomycetidae</taxon>
        <taxon>Amphisphaeriales</taxon>
        <taxon>Sporocadaceae</taxon>
        <taxon>Truncatella</taxon>
    </lineage>
</organism>
<reference evidence="4" key="1">
    <citation type="journal article" date="2021" name="Nat. Commun.">
        <title>Genetic determinants of endophytism in the Arabidopsis root mycobiome.</title>
        <authorList>
            <person name="Mesny F."/>
            <person name="Miyauchi S."/>
            <person name="Thiergart T."/>
            <person name="Pickel B."/>
            <person name="Atanasova L."/>
            <person name="Karlsson M."/>
            <person name="Huettel B."/>
            <person name="Barry K.W."/>
            <person name="Haridas S."/>
            <person name="Chen C."/>
            <person name="Bauer D."/>
            <person name="Andreopoulos W."/>
            <person name="Pangilinan J."/>
            <person name="LaButti K."/>
            <person name="Riley R."/>
            <person name="Lipzen A."/>
            <person name="Clum A."/>
            <person name="Drula E."/>
            <person name="Henrissat B."/>
            <person name="Kohler A."/>
            <person name="Grigoriev I.V."/>
            <person name="Martin F.M."/>
            <person name="Hacquard S."/>
        </authorList>
    </citation>
    <scope>NUCLEOTIDE SEQUENCE</scope>
    <source>
        <strain evidence="4">MPI-SDFR-AT-0073</strain>
    </source>
</reference>
<dbReference type="EMBL" id="JAGPXC010000002">
    <property type="protein sequence ID" value="KAH6658425.1"/>
    <property type="molecule type" value="Genomic_DNA"/>
</dbReference>
<feature type="domain" description="Zn(2)-C6 fungal-type" evidence="3">
    <location>
        <begin position="12"/>
        <end position="42"/>
    </location>
</feature>
<dbReference type="GO" id="GO:0045944">
    <property type="term" value="P:positive regulation of transcription by RNA polymerase II"/>
    <property type="evidence" value="ECO:0007669"/>
    <property type="project" value="TreeGrafter"/>
</dbReference>
<evidence type="ECO:0000313" key="4">
    <source>
        <dbReference type="EMBL" id="KAH6658425.1"/>
    </source>
</evidence>
<name>A0A9P8UUU8_9PEZI</name>
<feature type="region of interest" description="Disordered" evidence="2">
    <location>
        <begin position="81"/>
        <end position="143"/>
    </location>
</feature>
<evidence type="ECO:0000259" key="3">
    <source>
        <dbReference type="PROSITE" id="PS50048"/>
    </source>
</evidence>
<keyword evidence="1" id="KW-0539">Nucleus</keyword>
<dbReference type="GO" id="GO:0000981">
    <property type="term" value="F:DNA-binding transcription factor activity, RNA polymerase II-specific"/>
    <property type="evidence" value="ECO:0007669"/>
    <property type="project" value="InterPro"/>
</dbReference>
<dbReference type="CDD" id="cd00067">
    <property type="entry name" value="GAL4"/>
    <property type="match status" value="1"/>
</dbReference>
<dbReference type="PANTHER" id="PTHR37534">
    <property type="entry name" value="TRANSCRIPTIONAL ACTIVATOR PROTEIN UGA3"/>
    <property type="match status" value="1"/>
</dbReference>
<evidence type="ECO:0000313" key="5">
    <source>
        <dbReference type="Proteomes" id="UP000758603"/>
    </source>
</evidence>
<dbReference type="GO" id="GO:0000976">
    <property type="term" value="F:transcription cis-regulatory region binding"/>
    <property type="evidence" value="ECO:0007669"/>
    <property type="project" value="TreeGrafter"/>
</dbReference>
<dbReference type="SUPFAM" id="SSF57701">
    <property type="entry name" value="Zn2/Cys6 DNA-binding domain"/>
    <property type="match status" value="1"/>
</dbReference>
<dbReference type="PROSITE" id="PS50048">
    <property type="entry name" value="ZN2_CY6_FUNGAL_2"/>
    <property type="match status" value="1"/>
</dbReference>
<dbReference type="PROSITE" id="PS00463">
    <property type="entry name" value="ZN2_CY6_FUNGAL_1"/>
    <property type="match status" value="1"/>
</dbReference>
<dbReference type="CDD" id="cd12148">
    <property type="entry name" value="fungal_TF_MHR"/>
    <property type="match status" value="1"/>
</dbReference>
<feature type="compositionally biased region" description="Polar residues" evidence="2">
    <location>
        <begin position="122"/>
        <end position="143"/>
    </location>
</feature>
<accession>A0A9P8UUU8</accession>
<protein>
    <recommendedName>
        <fullName evidence="3">Zn(2)-C6 fungal-type domain-containing protein</fullName>
    </recommendedName>
</protein>
<dbReference type="GeneID" id="70137992"/>
<dbReference type="AlphaFoldDB" id="A0A9P8UUU8"/>
<dbReference type="OrthoDB" id="4475584at2759"/>
<dbReference type="RefSeq" id="XP_045962659.1">
    <property type="nucleotide sequence ID" value="XM_046109101.1"/>
</dbReference>
<gene>
    <name evidence="4" type="ORF">BKA67DRAFT_689565</name>
</gene>
<evidence type="ECO:0000256" key="2">
    <source>
        <dbReference type="SAM" id="MobiDB-lite"/>
    </source>
</evidence>
<sequence>MASQPPKRVRTGCLKCRVRRRKCDEGKPRCQRCVTGNFECVYGTRLSFLEKNAFTVAEPGTPAQETVSTPSYRKVQFVEDVSGSPSGEEQQPLQAQTQSTVDSDTAYPGQQTHAGTDVLSATGPQQADTSATNWSPRGIGSLSSSGGDQIALDALLSLGSEHATVFIDRNLLRTPISSVALEDPQGSVIYHDTVDGHEGPAQDIPFSSTLSPKSGLGIPEESEFNLLKHYRYAIAPWLDLCDLGQTFGMAVPCLASESVVILRGVLSLCTQALSAASTLHYSSVSDYSGFLVVSRADSHSAEEQLLIDSLSQAQQTFRNPDCLERKGPSAGLLHGAHELLLAAPTSVSMASYHLVVRLELGKALMHELPISVPLHIPETHPSPWYCTDLARQIFYSAHIPLFLCIRAVNFCWGEASDRVGLTGDMVTTWRNLLDELNSWYHQRPQEFISMVEIETANDGYPMILFTSGAAVFSNQLYHTAILLLLRHKPRTVVLPSKHRSSTMSTLWHARRICGIALNNENRECWDTSLVASLLVAARIMTHETQHQVLLAGIDKVERLTGWSLDTIRSTLKAEWGN</sequence>
<dbReference type="GO" id="GO:0005634">
    <property type="term" value="C:nucleus"/>
    <property type="evidence" value="ECO:0007669"/>
    <property type="project" value="TreeGrafter"/>
</dbReference>
<dbReference type="SMART" id="SM00066">
    <property type="entry name" value="GAL4"/>
    <property type="match status" value="1"/>
</dbReference>
<dbReference type="Gene3D" id="4.10.240.10">
    <property type="entry name" value="Zn(2)-C6 fungal-type DNA-binding domain"/>
    <property type="match status" value="1"/>
</dbReference>
<dbReference type="Proteomes" id="UP000758603">
    <property type="component" value="Unassembled WGS sequence"/>
</dbReference>
<dbReference type="GO" id="GO:0008270">
    <property type="term" value="F:zinc ion binding"/>
    <property type="evidence" value="ECO:0007669"/>
    <property type="project" value="InterPro"/>
</dbReference>
<dbReference type="InterPro" id="IPR036864">
    <property type="entry name" value="Zn2-C6_fun-type_DNA-bd_sf"/>
</dbReference>
<evidence type="ECO:0000256" key="1">
    <source>
        <dbReference type="ARBA" id="ARBA00023242"/>
    </source>
</evidence>
<proteinExistence type="predicted"/>
<dbReference type="PANTHER" id="PTHR37534:SF9">
    <property type="entry name" value="ZN(II)2CYS6 TRANSCRIPTION FACTOR (EUROFUNG)"/>
    <property type="match status" value="1"/>
</dbReference>